<feature type="signal peptide" evidence="2">
    <location>
        <begin position="1"/>
        <end position="20"/>
    </location>
</feature>
<keyword evidence="2" id="KW-0732">Signal</keyword>
<comment type="caution">
    <text evidence="3">The sequence shown here is derived from an EMBL/GenBank/DDBJ whole genome shotgun (WGS) entry which is preliminary data.</text>
</comment>
<gene>
    <name evidence="3" type="ORF">J3R30DRAFT_3695322</name>
</gene>
<accession>A0A9W9DV04</accession>
<feature type="compositionally biased region" description="Low complexity" evidence="1">
    <location>
        <begin position="405"/>
        <end position="414"/>
    </location>
</feature>
<sequence length="427" mass="43051">MRFYHWLLSLLAFAVFTSDASPLGDRSLFSSYSDTGSRSFILRSQTTPPPACNATQTSAPHPGSLVAKRTAASASITASGWSDLCTACGISDLSITNLCFNLGQDGWGYALSAVADACVQQNVADEMISFSKIPGILNSDDIMSYAISYRQVPREAVSVLGVVPSTLYCMIPPINPELNGIVNEQPAGVSPGLFGSPSVSVVPFGSDGTCPYGSSPDVSTCACTGTTVSDTVPNPVNVTNGTNITTCETCFTSGNSTATPIPGNTNSTTTGDSIVSNSTLTGNTYANFTSTGNTYANSTSTGSTASNSTLTGSNSTNGTVADTNSTLTSSDSTLNGTYTTNSTLSGNITASNTSGSTSTLTSTDTPGAGISTSTSINVGSATASATTTMNAGTDSIEASITSAASADTATGTSGVTFDGNIHDPAGR</sequence>
<dbReference type="Proteomes" id="UP001150266">
    <property type="component" value="Unassembled WGS sequence"/>
</dbReference>
<proteinExistence type="predicted"/>
<reference evidence="3" key="1">
    <citation type="submission" date="2022-08" db="EMBL/GenBank/DDBJ databases">
        <title>A Global Phylogenomic Analysis of the Shiitake Genus Lentinula.</title>
        <authorList>
            <consortium name="DOE Joint Genome Institute"/>
            <person name="Sierra-Patev S."/>
            <person name="Min B."/>
            <person name="Naranjo-Ortiz M."/>
            <person name="Looney B."/>
            <person name="Konkel Z."/>
            <person name="Slot J.C."/>
            <person name="Sakamoto Y."/>
            <person name="Steenwyk J.L."/>
            <person name="Rokas A."/>
            <person name="Carro J."/>
            <person name="Camarero S."/>
            <person name="Ferreira P."/>
            <person name="Molpeceres G."/>
            <person name="Ruiz-Duenas F.J."/>
            <person name="Serrano A."/>
            <person name="Henrissat B."/>
            <person name="Drula E."/>
            <person name="Hughes K.W."/>
            <person name="Mata J.L."/>
            <person name="Ishikawa N.K."/>
            <person name="Vargas-Isla R."/>
            <person name="Ushijima S."/>
            <person name="Smith C.A."/>
            <person name="Ahrendt S."/>
            <person name="Andreopoulos W."/>
            <person name="He G."/>
            <person name="Labutti K."/>
            <person name="Lipzen A."/>
            <person name="Ng V."/>
            <person name="Riley R."/>
            <person name="Sandor L."/>
            <person name="Barry K."/>
            <person name="Martinez A.T."/>
            <person name="Xiao Y."/>
            <person name="Gibbons J.G."/>
            <person name="Terashima K."/>
            <person name="Grigoriev I.V."/>
            <person name="Hibbett D.S."/>
        </authorList>
    </citation>
    <scope>NUCLEOTIDE SEQUENCE</scope>
    <source>
        <strain evidence="3">JLM2183</strain>
    </source>
</reference>
<dbReference type="EMBL" id="JAOTPV010000002">
    <property type="protein sequence ID" value="KAJ4487729.1"/>
    <property type="molecule type" value="Genomic_DNA"/>
</dbReference>
<feature type="region of interest" description="Disordered" evidence="1">
    <location>
        <begin position="297"/>
        <end position="372"/>
    </location>
</feature>
<dbReference type="AlphaFoldDB" id="A0A9W9DV04"/>
<feature type="compositionally biased region" description="Low complexity" evidence="1">
    <location>
        <begin position="297"/>
        <end position="335"/>
    </location>
</feature>
<name>A0A9W9DV04_9AGAR</name>
<evidence type="ECO:0000313" key="4">
    <source>
        <dbReference type="Proteomes" id="UP001150266"/>
    </source>
</evidence>
<protein>
    <submittedName>
        <fullName evidence="3">Uncharacterized protein</fullName>
    </submittedName>
</protein>
<feature type="compositionally biased region" description="Polar residues" evidence="1">
    <location>
        <begin position="336"/>
        <end position="348"/>
    </location>
</feature>
<feature type="compositionally biased region" description="Low complexity" evidence="1">
    <location>
        <begin position="349"/>
        <end position="365"/>
    </location>
</feature>
<dbReference type="OrthoDB" id="2797250at2759"/>
<feature type="region of interest" description="Disordered" evidence="1">
    <location>
        <begin position="405"/>
        <end position="427"/>
    </location>
</feature>
<evidence type="ECO:0000313" key="3">
    <source>
        <dbReference type="EMBL" id="KAJ4487729.1"/>
    </source>
</evidence>
<organism evidence="3 4">
    <name type="scientific">Lentinula aciculospora</name>
    <dbReference type="NCBI Taxonomy" id="153920"/>
    <lineage>
        <taxon>Eukaryota</taxon>
        <taxon>Fungi</taxon>
        <taxon>Dikarya</taxon>
        <taxon>Basidiomycota</taxon>
        <taxon>Agaricomycotina</taxon>
        <taxon>Agaricomycetes</taxon>
        <taxon>Agaricomycetidae</taxon>
        <taxon>Agaricales</taxon>
        <taxon>Marasmiineae</taxon>
        <taxon>Omphalotaceae</taxon>
        <taxon>Lentinula</taxon>
    </lineage>
</organism>
<feature type="chain" id="PRO_5040789968" evidence="2">
    <location>
        <begin position="21"/>
        <end position="427"/>
    </location>
</feature>
<keyword evidence="4" id="KW-1185">Reference proteome</keyword>
<evidence type="ECO:0000256" key="1">
    <source>
        <dbReference type="SAM" id="MobiDB-lite"/>
    </source>
</evidence>
<evidence type="ECO:0000256" key="2">
    <source>
        <dbReference type="SAM" id="SignalP"/>
    </source>
</evidence>